<dbReference type="Proteomes" id="UP000295724">
    <property type="component" value="Unassembled WGS sequence"/>
</dbReference>
<reference evidence="1 2" key="1">
    <citation type="submission" date="2019-03" db="EMBL/GenBank/DDBJ databases">
        <title>Genomic Encyclopedia of Type Strains, Phase IV (KMG-IV): sequencing the most valuable type-strain genomes for metagenomic binning, comparative biology and taxonomic classification.</title>
        <authorList>
            <person name="Goeker M."/>
        </authorList>
    </citation>
    <scope>NUCLEOTIDE SEQUENCE [LARGE SCALE GENOMIC DNA]</scope>
    <source>
        <strain evidence="1 2">DSM 25488</strain>
    </source>
</reference>
<proteinExistence type="predicted"/>
<protein>
    <submittedName>
        <fullName evidence="1">Uncharacterized protein</fullName>
    </submittedName>
</protein>
<dbReference type="RefSeq" id="WP_162846844.1">
    <property type="nucleotide sequence ID" value="NZ_NIHB01000007.1"/>
</dbReference>
<evidence type="ECO:0000313" key="2">
    <source>
        <dbReference type="Proteomes" id="UP000295724"/>
    </source>
</evidence>
<organism evidence="1 2">
    <name type="scientific">Marinicella litoralis</name>
    <dbReference type="NCBI Taxonomy" id="644220"/>
    <lineage>
        <taxon>Bacteria</taxon>
        <taxon>Pseudomonadati</taxon>
        <taxon>Pseudomonadota</taxon>
        <taxon>Gammaproteobacteria</taxon>
        <taxon>Lysobacterales</taxon>
        <taxon>Marinicellaceae</taxon>
        <taxon>Marinicella</taxon>
    </lineage>
</organism>
<comment type="caution">
    <text evidence="1">The sequence shown here is derived from an EMBL/GenBank/DDBJ whole genome shotgun (WGS) entry which is preliminary data.</text>
</comment>
<name>A0A4V3DHR9_9GAMM</name>
<gene>
    <name evidence="1" type="ORF">C8D91_1849</name>
</gene>
<accession>A0A4V3DHR9</accession>
<evidence type="ECO:0000313" key="1">
    <source>
        <dbReference type="EMBL" id="TDR19301.1"/>
    </source>
</evidence>
<keyword evidence="2" id="KW-1185">Reference proteome</keyword>
<dbReference type="AlphaFoldDB" id="A0A4V3DHR9"/>
<dbReference type="EMBL" id="SNZB01000004">
    <property type="protein sequence ID" value="TDR19301.1"/>
    <property type="molecule type" value="Genomic_DNA"/>
</dbReference>
<sequence length="57" mass="6349">MHVEGMINRGVITTICRATVILKDYSHLNHTTVATESIIHCPAANHFDDIQYAISII</sequence>